<dbReference type="eggNOG" id="COG1309">
    <property type="taxonomic scope" value="Bacteria"/>
</dbReference>
<dbReference type="GO" id="GO:0000976">
    <property type="term" value="F:transcription cis-regulatory region binding"/>
    <property type="evidence" value="ECO:0007669"/>
    <property type="project" value="TreeGrafter"/>
</dbReference>
<dbReference type="PANTHER" id="PTHR30055:SF148">
    <property type="entry name" value="TETR-FAMILY TRANSCRIPTIONAL REGULATOR"/>
    <property type="match status" value="1"/>
</dbReference>
<gene>
    <name evidence="6" type="ordered locus">AMED_0386</name>
</gene>
<dbReference type="GeneID" id="92868186"/>
<dbReference type="InterPro" id="IPR036271">
    <property type="entry name" value="Tet_transcr_reg_TetR-rel_C_sf"/>
</dbReference>
<dbReference type="InterPro" id="IPR011075">
    <property type="entry name" value="TetR_C"/>
</dbReference>
<dbReference type="SUPFAM" id="SSF48498">
    <property type="entry name" value="Tetracyclin repressor-like, C-terminal domain"/>
    <property type="match status" value="1"/>
</dbReference>
<dbReference type="Gene3D" id="1.10.10.60">
    <property type="entry name" value="Homeodomain-like"/>
    <property type="match status" value="1"/>
</dbReference>
<dbReference type="Pfam" id="PF16859">
    <property type="entry name" value="TetR_C_11"/>
    <property type="match status" value="1"/>
</dbReference>
<keyword evidence="2 4" id="KW-0238">DNA-binding</keyword>
<dbReference type="InterPro" id="IPR001647">
    <property type="entry name" value="HTH_TetR"/>
</dbReference>
<keyword evidence="3" id="KW-0804">Transcription</keyword>
<proteinExistence type="predicted"/>
<feature type="domain" description="HTH tetR-type" evidence="5">
    <location>
        <begin position="9"/>
        <end position="68"/>
    </location>
</feature>
<dbReference type="EMBL" id="CP002000">
    <property type="protein sequence ID" value="ADJ42208.1"/>
    <property type="molecule type" value="Genomic_DNA"/>
</dbReference>
<evidence type="ECO:0000256" key="3">
    <source>
        <dbReference type="ARBA" id="ARBA00023163"/>
    </source>
</evidence>
<evidence type="ECO:0000259" key="5">
    <source>
        <dbReference type="PROSITE" id="PS50977"/>
    </source>
</evidence>
<dbReference type="RefSeq" id="WP_013222323.1">
    <property type="nucleotide sequence ID" value="NC_014318.1"/>
</dbReference>
<dbReference type="Pfam" id="PF00440">
    <property type="entry name" value="TetR_N"/>
    <property type="match status" value="1"/>
</dbReference>
<dbReference type="AlphaFoldDB" id="A0A0H3CV80"/>
<dbReference type="PANTHER" id="PTHR30055">
    <property type="entry name" value="HTH-TYPE TRANSCRIPTIONAL REGULATOR RUTR"/>
    <property type="match status" value="1"/>
</dbReference>
<sequence>MTRPGGRSARVRDAVHDAVVELLAAGEIDAAIPKIAERAGVNPTSIYRRWGSRDALLLDAAVTRLRSTSPIPDTGSLRGDLLGWAEGVERAMRDRHGQILLRALVATLRPDEKPLEYLRARGDDLQATLDKAEARGEPVPSVDEVLDFVLAPLYLRVLFRRAVEPGTGTVLVDRLLRVPRADPAPSDGRGG</sequence>
<dbReference type="OrthoDB" id="9796019at2"/>
<dbReference type="InterPro" id="IPR050109">
    <property type="entry name" value="HTH-type_TetR-like_transc_reg"/>
</dbReference>
<protein>
    <submittedName>
        <fullName evidence="6">TetR family transcriptional regulator</fullName>
    </submittedName>
</protein>
<evidence type="ECO:0000313" key="7">
    <source>
        <dbReference type="Proteomes" id="UP000000328"/>
    </source>
</evidence>
<dbReference type="Gene3D" id="1.10.357.10">
    <property type="entry name" value="Tetracycline Repressor, domain 2"/>
    <property type="match status" value="1"/>
</dbReference>
<keyword evidence="1" id="KW-0805">Transcription regulation</keyword>
<dbReference type="HOGENOM" id="CLU_069356_25_2_11"/>
<dbReference type="PROSITE" id="PS50977">
    <property type="entry name" value="HTH_TETR_2"/>
    <property type="match status" value="1"/>
</dbReference>
<organism evidence="6 7">
    <name type="scientific">Amycolatopsis mediterranei (strain U-32)</name>
    <dbReference type="NCBI Taxonomy" id="749927"/>
    <lineage>
        <taxon>Bacteria</taxon>
        <taxon>Bacillati</taxon>
        <taxon>Actinomycetota</taxon>
        <taxon>Actinomycetes</taxon>
        <taxon>Pseudonocardiales</taxon>
        <taxon>Pseudonocardiaceae</taxon>
        <taxon>Amycolatopsis</taxon>
    </lineage>
</organism>
<name>A0A0H3CV80_AMYMU</name>
<feature type="DNA-binding region" description="H-T-H motif" evidence="4">
    <location>
        <begin position="31"/>
        <end position="50"/>
    </location>
</feature>
<evidence type="ECO:0000256" key="4">
    <source>
        <dbReference type="PROSITE-ProRule" id="PRU00335"/>
    </source>
</evidence>
<dbReference type="InterPro" id="IPR009057">
    <property type="entry name" value="Homeodomain-like_sf"/>
</dbReference>
<dbReference type="PATRIC" id="fig|749927.5.peg.399"/>
<dbReference type="SUPFAM" id="SSF46689">
    <property type="entry name" value="Homeodomain-like"/>
    <property type="match status" value="1"/>
</dbReference>
<dbReference type="KEGG" id="amd:AMED_0386"/>
<accession>A0A0H3CV80</accession>
<dbReference type="GO" id="GO:0003700">
    <property type="term" value="F:DNA-binding transcription factor activity"/>
    <property type="evidence" value="ECO:0007669"/>
    <property type="project" value="TreeGrafter"/>
</dbReference>
<evidence type="ECO:0000256" key="1">
    <source>
        <dbReference type="ARBA" id="ARBA00023015"/>
    </source>
</evidence>
<dbReference type="Proteomes" id="UP000000328">
    <property type="component" value="Chromosome"/>
</dbReference>
<evidence type="ECO:0000256" key="2">
    <source>
        <dbReference type="ARBA" id="ARBA00023125"/>
    </source>
</evidence>
<evidence type="ECO:0000313" key="6">
    <source>
        <dbReference type="EMBL" id="ADJ42208.1"/>
    </source>
</evidence>
<reference evidence="6 7" key="1">
    <citation type="journal article" date="2010" name="Cell Res.">
        <title>Complete genome sequence of the rifamycin SV-producing Amycolatopsis mediterranei U32 revealed its genetic characteristics in phylogeny and metabolism.</title>
        <authorList>
            <person name="Zhao W."/>
            <person name="Zhong Y."/>
            <person name="Yuan H."/>
            <person name="Wang J."/>
            <person name="Zheng H."/>
            <person name="Wang Y."/>
            <person name="Cen X."/>
            <person name="Xu F."/>
            <person name="Bai J."/>
            <person name="Han X."/>
            <person name="Lu G."/>
            <person name="Zhu Y."/>
            <person name="Shao Z."/>
            <person name="Yan H."/>
            <person name="Li C."/>
            <person name="Peng N."/>
            <person name="Zhang Z."/>
            <person name="Zhang Y."/>
            <person name="Lin W."/>
            <person name="Fan Y."/>
            <person name="Qin Z."/>
            <person name="Hu Y."/>
            <person name="Zhu B."/>
            <person name="Wang S."/>
            <person name="Ding X."/>
            <person name="Zhao G.P."/>
        </authorList>
    </citation>
    <scope>NUCLEOTIDE SEQUENCE [LARGE SCALE GENOMIC DNA]</scope>
    <source>
        <strain evidence="7">U-32</strain>
    </source>
</reference>